<evidence type="ECO:0000256" key="1">
    <source>
        <dbReference type="SAM" id="MobiDB-lite"/>
    </source>
</evidence>
<protein>
    <submittedName>
        <fullName evidence="2">Uncharacterized protein</fullName>
    </submittedName>
</protein>
<dbReference type="Proteomes" id="UP000263833">
    <property type="component" value="Unassembled WGS sequence"/>
</dbReference>
<sequence length="113" mass="12074">MLTMILAAQAMIAAPNAAQQNEGSPACAAAPYAVSLDPNSGITAEPAFGWSIAAPHQTLRISAKVGEQQEKPIDPEGKLPSNNPENRDPAQALPECRNEPPKRRKRKSDYPMA</sequence>
<keyword evidence="3" id="KW-1185">Reference proteome</keyword>
<feature type="compositionally biased region" description="Basic and acidic residues" evidence="1">
    <location>
        <begin position="67"/>
        <end position="77"/>
    </location>
</feature>
<dbReference type="RefSeq" id="WP_115547642.1">
    <property type="nucleotide sequence ID" value="NZ_QRGP01000001.1"/>
</dbReference>
<organism evidence="2 3">
    <name type="scientific">Sphingorhabdus pulchriflava</name>
    <dbReference type="NCBI Taxonomy" id="2292257"/>
    <lineage>
        <taxon>Bacteria</taxon>
        <taxon>Pseudomonadati</taxon>
        <taxon>Pseudomonadota</taxon>
        <taxon>Alphaproteobacteria</taxon>
        <taxon>Sphingomonadales</taxon>
        <taxon>Sphingomonadaceae</taxon>
        <taxon>Sphingorhabdus</taxon>
    </lineage>
</organism>
<dbReference type="AlphaFoldDB" id="A0A371BF96"/>
<name>A0A371BF96_9SPHN</name>
<gene>
    <name evidence="2" type="ORF">DXH95_01150</name>
</gene>
<dbReference type="EMBL" id="QRGP01000001">
    <property type="protein sequence ID" value="RDV06083.1"/>
    <property type="molecule type" value="Genomic_DNA"/>
</dbReference>
<evidence type="ECO:0000313" key="3">
    <source>
        <dbReference type="Proteomes" id="UP000263833"/>
    </source>
</evidence>
<feature type="region of interest" description="Disordered" evidence="1">
    <location>
        <begin position="61"/>
        <end position="113"/>
    </location>
</feature>
<proteinExistence type="predicted"/>
<comment type="caution">
    <text evidence="2">The sequence shown here is derived from an EMBL/GenBank/DDBJ whole genome shotgun (WGS) entry which is preliminary data.</text>
</comment>
<accession>A0A371BF96</accession>
<evidence type="ECO:0000313" key="2">
    <source>
        <dbReference type="EMBL" id="RDV06083.1"/>
    </source>
</evidence>
<reference evidence="3" key="1">
    <citation type="submission" date="2018-08" db="EMBL/GenBank/DDBJ databases">
        <authorList>
            <person name="Kim S.-J."/>
            <person name="Jung G.-Y."/>
        </authorList>
    </citation>
    <scope>NUCLEOTIDE SEQUENCE [LARGE SCALE GENOMIC DNA]</scope>
    <source>
        <strain evidence="3">GY_G</strain>
    </source>
</reference>